<dbReference type="Proteomes" id="UP000636960">
    <property type="component" value="Unassembled WGS sequence"/>
</dbReference>
<dbReference type="NCBIfam" id="NF037982">
    <property type="entry name" value="Nramp_1"/>
    <property type="match status" value="1"/>
</dbReference>
<name>A0A919N1D6_9ACTN</name>
<dbReference type="InterPro" id="IPR001046">
    <property type="entry name" value="NRAMP_fam"/>
</dbReference>
<feature type="transmembrane region" description="Helical" evidence="5">
    <location>
        <begin position="136"/>
        <end position="153"/>
    </location>
</feature>
<dbReference type="AlphaFoldDB" id="A0A919N1D6"/>
<feature type="transmembrane region" description="Helical" evidence="5">
    <location>
        <begin position="205"/>
        <end position="227"/>
    </location>
</feature>
<reference evidence="6" key="1">
    <citation type="submission" date="2021-01" db="EMBL/GenBank/DDBJ databases">
        <title>Whole genome shotgun sequence of Actinoplanes rishiriensis NBRC 108556.</title>
        <authorList>
            <person name="Komaki H."/>
            <person name="Tamura T."/>
        </authorList>
    </citation>
    <scope>NUCLEOTIDE SEQUENCE</scope>
    <source>
        <strain evidence="6">NBRC 108556</strain>
    </source>
</reference>
<keyword evidence="4 5" id="KW-0472">Membrane</keyword>
<evidence type="ECO:0000256" key="2">
    <source>
        <dbReference type="ARBA" id="ARBA00022692"/>
    </source>
</evidence>
<proteinExistence type="predicted"/>
<evidence type="ECO:0000256" key="4">
    <source>
        <dbReference type="ARBA" id="ARBA00023136"/>
    </source>
</evidence>
<evidence type="ECO:0000256" key="3">
    <source>
        <dbReference type="ARBA" id="ARBA00022989"/>
    </source>
</evidence>
<feature type="transmembrane region" description="Helical" evidence="5">
    <location>
        <begin position="100"/>
        <end position="124"/>
    </location>
</feature>
<evidence type="ECO:0000313" key="7">
    <source>
        <dbReference type="Proteomes" id="UP000636960"/>
    </source>
</evidence>
<evidence type="ECO:0000313" key="6">
    <source>
        <dbReference type="EMBL" id="GIF01181.1"/>
    </source>
</evidence>
<dbReference type="GO" id="GO:0015086">
    <property type="term" value="F:cadmium ion transmembrane transporter activity"/>
    <property type="evidence" value="ECO:0007669"/>
    <property type="project" value="TreeGrafter"/>
</dbReference>
<comment type="subcellular location">
    <subcellularLocation>
        <location evidence="1">Membrane</location>
        <topology evidence="1">Multi-pass membrane protein</topology>
    </subcellularLocation>
</comment>
<keyword evidence="3 5" id="KW-1133">Transmembrane helix</keyword>
<comment type="caution">
    <text evidence="6">The sequence shown here is derived from an EMBL/GenBank/DDBJ whole genome shotgun (WGS) entry which is preliminary data.</text>
</comment>
<gene>
    <name evidence="6" type="ORF">Ari01nite_86450</name>
</gene>
<dbReference type="PANTHER" id="PTHR11706">
    <property type="entry name" value="SOLUTE CARRIER PROTEIN FAMILY 11 MEMBER"/>
    <property type="match status" value="1"/>
</dbReference>
<dbReference type="PANTHER" id="PTHR11706:SF3">
    <property type="entry name" value="METAL ION TRANSPORT PROTEIN"/>
    <property type="match status" value="1"/>
</dbReference>
<dbReference type="EMBL" id="BOMV01000100">
    <property type="protein sequence ID" value="GIF01181.1"/>
    <property type="molecule type" value="Genomic_DNA"/>
</dbReference>
<accession>A0A919N1D6</accession>
<evidence type="ECO:0000256" key="5">
    <source>
        <dbReference type="SAM" id="Phobius"/>
    </source>
</evidence>
<protein>
    <submittedName>
        <fullName evidence="6">Uncharacterized protein</fullName>
    </submittedName>
</protein>
<feature type="transmembrane region" description="Helical" evidence="5">
    <location>
        <begin position="53"/>
        <end position="72"/>
    </location>
</feature>
<evidence type="ECO:0000256" key="1">
    <source>
        <dbReference type="ARBA" id="ARBA00004141"/>
    </source>
</evidence>
<dbReference type="GO" id="GO:0005886">
    <property type="term" value="C:plasma membrane"/>
    <property type="evidence" value="ECO:0007669"/>
    <property type="project" value="TreeGrafter"/>
</dbReference>
<dbReference type="Pfam" id="PF01566">
    <property type="entry name" value="Nramp"/>
    <property type="match status" value="1"/>
</dbReference>
<keyword evidence="2 5" id="KW-0812">Transmembrane</keyword>
<organism evidence="6 7">
    <name type="scientific">Paractinoplanes rishiriensis</name>
    <dbReference type="NCBI Taxonomy" id="1050105"/>
    <lineage>
        <taxon>Bacteria</taxon>
        <taxon>Bacillati</taxon>
        <taxon>Actinomycetota</taxon>
        <taxon>Actinomycetes</taxon>
        <taxon>Micromonosporales</taxon>
        <taxon>Micromonosporaceae</taxon>
        <taxon>Paractinoplanes</taxon>
    </lineage>
</organism>
<feature type="transmembrane region" description="Helical" evidence="5">
    <location>
        <begin position="27"/>
        <end position="47"/>
    </location>
</feature>
<sequence>MSAPETTGRAGTVGVPDPPTGRNRLRYIGPGVLWALAALATGELLFTPRVGAQYGYALLWALVVALLLKLFVTREVGRYSVVTGGKLLTGLSELPGPRGWAIWAILLPQLVVGAASIAGIASAAGSAVVLAVTGPVQLWTGVVIAAAAGLVLFGRYAGVEWVSRALGLLLAVGAVIAAVMVGPDLGEAATGIIPGIPSDLVVADILPWLGFLSNGAAGLMWYSYWVVARAPAWPPSTPADAPT</sequence>
<feature type="transmembrane region" description="Helical" evidence="5">
    <location>
        <begin position="165"/>
        <end position="185"/>
    </location>
</feature>
<dbReference type="RefSeq" id="WP_203789726.1">
    <property type="nucleotide sequence ID" value="NZ_BOMV01000100.1"/>
</dbReference>
<keyword evidence="7" id="KW-1185">Reference proteome</keyword>
<dbReference type="GO" id="GO:0005384">
    <property type="term" value="F:manganese ion transmembrane transporter activity"/>
    <property type="evidence" value="ECO:0007669"/>
    <property type="project" value="TreeGrafter"/>
</dbReference>
<dbReference type="GO" id="GO:0034755">
    <property type="term" value="P:iron ion transmembrane transport"/>
    <property type="evidence" value="ECO:0007669"/>
    <property type="project" value="TreeGrafter"/>
</dbReference>